<dbReference type="AlphaFoldDB" id="A0AAV5QQF8"/>
<accession>A0AAV5QQF8</accession>
<dbReference type="PANTHER" id="PTHR45639:SF4">
    <property type="entry name" value="HSC70CB, ISOFORM G"/>
    <property type="match status" value="1"/>
</dbReference>
<dbReference type="Gene3D" id="3.30.30.30">
    <property type="match status" value="1"/>
</dbReference>
<organism evidence="6 7">
    <name type="scientific">Saccharomycopsis crataegensis</name>
    <dbReference type="NCBI Taxonomy" id="43959"/>
    <lineage>
        <taxon>Eukaryota</taxon>
        <taxon>Fungi</taxon>
        <taxon>Dikarya</taxon>
        <taxon>Ascomycota</taxon>
        <taxon>Saccharomycotina</taxon>
        <taxon>Saccharomycetes</taxon>
        <taxon>Saccharomycopsidaceae</taxon>
        <taxon>Saccharomycopsis</taxon>
    </lineage>
</organism>
<dbReference type="PROSITE" id="PS01036">
    <property type="entry name" value="HSP70_3"/>
    <property type="match status" value="1"/>
</dbReference>
<dbReference type="Proteomes" id="UP001360560">
    <property type="component" value="Unassembled WGS sequence"/>
</dbReference>
<dbReference type="InterPro" id="IPR029047">
    <property type="entry name" value="HSP70_peptide-bd_sf"/>
</dbReference>
<dbReference type="Pfam" id="PF00012">
    <property type="entry name" value="HSP70"/>
    <property type="match status" value="1"/>
</dbReference>
<dbReference type="FunFam" id="3.30.30.30:FF:000002">
    <property type="entry name" value="Heat shock 70 kDa protein 4"/>
    <property type="match status" value="1"/>
</dbReference>
<dbReference type="GO" id="GO:0005634">
    <property type="term" value="C:nucleus"/>
    <property type="evidence" value="ECO:0007669"/>
    <property type="project" value="TreeGrafter"/>
</dbReference>
<dbReference type="FunFam" id="1.20.1270.10:FF:000002">
    <property type="entry name" value="Heat shock 70 kDa protein 4"/>
    <property type="match status" value="1"/>
</dbReference>
<proteinExistence type="inferred from homology"/>
<keyword evidence="7" id="KW-1185">Reference proteome</keyword>
<dbReference type="InterPro" id="IPR013126">
    <property type="entry name" value="Hsp_70_fam"/>
</dbReference>
<comment type="similarity">
    <text evidence="1">Belongs to the heat shock protein 70 family.</text>
</comment>
<dbReference type="InterPro" id="IPR018181">
    <property type="entry name" value="Heat_shock_70_CS"/>
</dbReference>
<dbReference type="Gene3D" id="2.60.34.10">
    <property type="entry name" value="Substrate Binding Domain Of DNAk, Chain A, domain 1"/>
    <property type="match status" value="1"/>
</dbReference>
<dbReference type="InterPro" id="IPR043129">
    <property type="entry name" value="ATPase_NBD"/>
</dbReference>
<dbReference type="Gene3D" id="3.90.640.10">
    <property type="entry name" value="Actin, Chain A, domain 4"/>
    <property type="match status" value="1"/>
</dbReference>
<feature type="compositionally biased region" description="Basic and acidic residues" evidence="5">
    <location>
        <begin position="667"/>
        <end position="681"/>
    </location>
</feature>
<dbReference type="PANTHER" id="PTHR45639">
    <property type="entry name" value="HSC70CB, ISOFORM G-RELATED"/>
    <property type="match status" value="1"/>
</dbReference>
<dbReference type="EMBL" id="BTFZ01000011">
    <property type="protein sequence ID" value="GMM36984.1"/>
    <property type="molecule type" value="Genomic_DNA"/>
</dbReference>
<dbReference type="GO" id="GO:0005829">
    <property type="term" value="C:cytosol"/>
    <property type="evidence" value="ECO:0007669"/>
    <property type="project" value="TreeGrafter"/>
</dbReference>
<dbReference type="RefSeq" id="XP_064853980.1">
    <property type="nucleotide sequence ID" value="XM_064997908.1"/>
</dbReference>
<dbReference type="SUPFAM" id="SSF100934">
    <property type="entry name" value="Heat shock protein 70kD (HSP70), C-terminal subdomain"/>
    <property type="match status" value="1"/>
</dbReference>
<dbReference type="FunFam" id="3.90.640.10:FF:000004">
    <property type="entry name" value="Heat shock 70 kDa protein 4"/>
    <property type="match status" value="1"/>
</dbReference>
<name>A0AAV5QQF8_9ASCO</name>
<evidence type="ECO:0000256" key="4">
    <source>
        <dbReference type="ARBA" id="ARBA00023016"/>
    </source>
</evidence>
<evidence type="ECO:0000256" key="3">
    <source>
        <dbReference type="ARBA" id="ARBA00022840"/>
    </source>
</evidence>
<dbReference type="GO" id="GO:0140662">
    <property type="term" value="F:ATP-dependent protein folding chaperone"/>
    <property type="evidence" value="ECO:0007669"/>
    <property type="project" value="InterPro"/>
</dbReference>
<keyword evidence="2" id="KW-0547">Nucleotide-binding</keyword>
<dbReference type="InterPro" id="IPR029048">
    <property type="entry name" value="HSP70_C_sf"/>
</dbReference>
<reference evidence="6 7" key="1">
    <citation type="journal article" date="2023" name="Elife">
        <title>Identification of key yeast species and microbe-microbe interactions impacting larval growth of Drosophila in the wild.</title>
        <authorList>
            <person name="Mure A."/>
            <person name="Sugiura Y."/>
            <person name="Maeda R."/>
            <person name="Honda K."/>
            <person name="Sakurai N."/>
            <person name="Takahashi Y."/>
            <person name="Watada M."/>
            <person name="Katoh T."/>
            <person name="Gotoh A."/>
            <person name="Gotoh Y."/>
            <person name="Taniguchi I."/>
            <person name="Nakamura K."/>
            <person name="Hayashi T."/>
            <person name="Katayama T."/>
            <person name="Uemura T."/>
            <person name="Hattori Y."/>
        </authorList>
    </citation>
    <scope>NUCLEOTIDE SEQUENCE [LARGE SCALE GENOMIC DNA]</scope>
    <source>
        <strain evidence="6 7">SC-9</strain>
    </source>
</reference>
<comment type="caution">
    <text evidence="6">The sequence shown here is derived from an EMBL/GenBank/DDBJ whole genome shotgun (WGS) entry which is preliminary data.</text>
</comment>
<evidence type="ECO:0000313" key="6">
    <source>
        <dbReference type="EMBL" id="GMM36984.1"/>
    </source>
</evidence>
<dbReference type="Gene3D" id="1.20.1270.10">
    <property type="match status" value="1"/>
</dbReference>
<keyword evidence="3" id="KW-0067">ATP-binding</keyword>
<dbReference type="SUPFAM" id="SSF100920">
    <property type="entry name" value="Heat shock protein 70kD (HSP70), peptide-binding domain"/>
    <property type="match status" value="1"/>
</dbReference>
<keyword evidence="4" id="KW-0346">Stress response</keyword>
<sequence length="689" mass="76574">MSAPFGIDLGSNNSVIAAAFKNNIDVVVGEIGNRSTATLVGFNAKARSLGENAKIQQTSNVKNTVGNLNRIIGLSADSPDFEIEKKYFTAPLVAKDSEVAAKVRLAGEQKEFSATQLSAMFINNLKEVAQNTVKGKITDVVIAVPAWYSEKQRQAVADASRIAGLNPVRIVNEVTAAAVGYGVFKNNFPDEPKKIAFVDIGYSTYTVSIAAIKKGELKILGTATDKHFGGRDFDYAITEHFAKEFKSKYKIDIHTNPKAFHRVLTAAEKVKKVLSANTSAPINIESVMDDVDVSSTMERSELEEYVQPLLDRLHVPVEAALKAAGLTTEDLDNVEVIGGCTRVPSIKARLVEIFGKPLSSTLNSDEAIARGAAFICAIHSPTLRVRPFKFEDYNPFSVSYFWDKDEEDVDHMEVFPVGSTYPSTKIITLYRSKDFEISAKYTHPEALPKGTDPLIAKWKVTGVKVPEGEDSVAVKLKLRMDPSGFYTVEAAYTVVEKIVQELVENPEAKEDDEPEYKDVKKLVKQDDLVLEAQTLSLPEALRNQYFEEEFKMVANDKLVSETEERKNALEEYIYELRGKLDDIYAPFASEQEKTKLQGLLTKTEDWLYDEGDDTTKAKYIAKYEELARTGNLIRGRYLAKQEEEKQAKRAKQESKFAQEMAAKIAADRAAKEAEAPKKDDDVVMTEELD</sequence>
<evidence type="ECO:0000313" key="7">
    <source>
        <dbReference type="Proteomes" id="UP001360560"/>
    </source>
</evidence>
<dbReference type="FunFam" id="2.60.34.10:FF:000020">
    <property type="entry name" value="Heat shock SSE1"/>
    <property type="match status" value="1"/>
</dbReference>
<evidence type="ECO:0000256" key="2">
    <source>
        <dbReference type="ARBA" id="ARBA00022741"/>
    </source>
</evidence>
<evidence type="ECO:0000256" key="5">
    <source>
        <dbReference type="SAM" id="MobiDB-lite"/>
    </source>
</evidence>
<feature type="region of interest" description="Disordered" evidence="5">
    <location>
        <begin position="667"/>
        <end position="689"/>
    </location>
</feature>
<dbReference type="SUPFAM" id="SSF53067">
    <property type="entry name" value="Actin-like ATPase domain"/>
    <property type="match status" value="2"/>
</dbReference>
<dbReference type="GO" id="GO:0005524">
    <property type="term" value="F:ATP binding"/>
    <property type="evidence" value="ECO:0007669"/>
    <property type="project" value="UniProtKB-KW"/>
</dbReference>
<dbReference type="GeneID" id="90074959"/>
<dbReference type="Gene3D" id="3.30.420.40">
    <property type="match status" value="2"/>
</dbReference>
<dbReference type="PRINTS" id="PR00301">
    <property type="entry name" value="HEATSHOCK70"/>
</dbReference>
<gene>
    <name evidence="6" type="ORF">DASC09_043090</name>
</gene>
<evidence type="ECO:0000256" key="1">
    <source>
        <dbReference type="ARBA" id="ARBA00007381"/>
    </source>
</evidence>
<protein>
    <submittedName>
        <fullName evidence="6">Adenyl-nucleotide exchange factor</fullName>
    </submittedName>
</protein>